<evidence type="ECO:0000256" key="1">
    <source>
        <dbReference type="ARBA" id="ARBA00022679"/>
    </source>
</evidence>
<keyword evidence="1" id="KW-0808">Transferase</keyword>
<accession>A0AAF0DJJ4</accession>
<dbReference type="AlphaFoldDB" id="A0AAF0DJJ4"/>
<feature type="domain" description="N-acetyltransferase" evidence="4">
    <location>
        <begin position="217"/>
        <end position="304"/>
    </location>
</feature>
<gene>
    <name evidence="5" type="ORF">PRK78_005027</name>
</gene>
<dbReference type="EMBL" id="CP120629">
    <property type="protein sequence ID" value="WEW59553.1"/>
    <property type="molecule type" value="Genomic_DNA"/>
</dbReference>
<sequence>MATGTSPMADVHIEPEINATSSPLRAIPFASPTSSPSQASQPIPIQQQSRIAERSALARADGLANNNLGDTDGVFETDDEDFVAVDHDDVADCAWYFRQPTLPKPSQLDELHPFVQLLSVSNVDDCVRVEAAFPEHERCSREKILYRLTKCPELSLGIFSRPRTAPNRETPQASLVAHILATRTPAPVVTDASMGLPENWRDRTSTLPNERGVEPLGHQDQGSTIAVHSLAVVPEHQGKGLGKTLMKSYIQRIRDAKIADRIVLLSHDHLVPFYTNLGFRNCGPSECSFGGGGWYNLVSNVLAPQAITHC</sequence>
<feature type="region of interest" description="Disordered" evidence="3">
    <location>
        <begin position="1"/>
        <end position="49"/>
    </location>
</feature>
<dbReference type="PANTHER" id="PTHR10908">
    <property type="entry name" value="SEROTONIN N-ACETYLTRANSFERASE"/>
    <property type="match status" value="1"/>
</dbReference>
<reference evidence="5" key="1">
    <citation type="submission" date="2023-03" db="EMBL/GenBank/DDBJ databases">
        <title>Emydomyces testavorans Genome Sequence.</title>
        <authorList>
            <person name="Hoyer L."/>
        </authorList>
    </citation>
    <scope>NUCLEOTIDE SEQUENCE</scope>
    <source>
        <strain evidence="5">16-2883</strain>
    </source>
</reference>
<proteinExistence type="predicted"/>
<dbReference type="GO" id="GO:0005737">
    <property type="term" value="C:cytoplasm"/>
    <property type="evidence" value="ECO:0007669"/>
    <property type="project" value="TreeGrafter"/>
</dbReference>
<evidence type="ECO:0000256" key="3">
    <source>
        <dbReference type="SAM" id="MobiDB-lite"/>
    </source>
</evidence>
<dbReference type="InterPro" id="IPR000182">
    <property type="entry name" value="GNAT_dom"/>
</dbReference>
<dbReference type="InterPro" id="IPR016181">
    <property type="entry name" value="Acyl_CoA_acyltransferase"/>
</dbReference>
<dbReference type="SUPFAM" id="SSF55729">
    <property type="entry name" value="Acyl-CoA N-acyltransferases (Nat)"/>
    <property type="match status" value="1"/>
</dbReference>
<feature type="compositionally biased region" description="Low complexity" evidence="3">
    <location>
        <begin position="28"/>
        <end position="49"/>
    </location>
</feature>
<keyword evidence="6" id="KW-1185">Reference proteome</keyword>
<dbReference type="Proteomes" id="UP001219355">
    <property type="component" value="Chromosome 3"/>
</dbReference>
<dbReference type="InterPro" id="IPR051635">
    <property type="entry name" value="SNAT-like"/>
</dbReference>
<keyword evidence="2" id="KW-0012">Acyltransferase</keyword>
<dbReference type="PANTHER" id="PTHR10908:SF0">
    <property type="entry name" value="SEROTONIN N-ACETYLTRANSFERASE"/>
    <property type="match status" value="1"/>
</dbReference>
<evidence type="ECO:0000313" key="6">
    <source>
        <dbReference type="Proteomes" id="UP001219355"/>
    </source>
</evidence>
<evidence type="ECO:0000313" key="5">
    <source>
        <dbReference type="EMBL" id="WEW59553.1"/>
    </source>
</evidence>
<evidence type="ECO:0000259" key="4">
    <source>
        <dbReference type="PROSITE" id="PS51186"/>
    </source>
</evidence>
<dbReference type="PROSITE" id="PS51186">
    <property type="entry name" value="GNAT"/>
    <property type="match status" value="1"/>
</dbReference>
<dbReference type="Gene3D" id="3.40.630.30">
    <property type="match status" value="1"/>
</dbReference>
<name>A0AAF0DJJ4_9EURO</name>
<dbReference type="GO" id="GO:0004059">
    <property type="term" value="F:aralkylamine N-acetyltransferase activity"/>
    <property type="evidence" value="ECO:0007669"/>
    <property type="project" value="TreeGrafter"/>
</dbReference>
<dbReference type="CDD" id="cd04301">
    <property type="entry name" value="NAT_SF"/>
    <property type="match status" value="1"/>
</dbReference>
<organism evidence="5 6">
    <name type="scientific">Emydomyces testavorans</name>
    <dbReference type="NCBI Taxonomy" id="2070801"/>
    <lineage>
        <taxon>Eukaryota</taxon>
        <taxon>Fungi</taxon>
        <taxon>Dikarya</taxon>
        <taxon>Ascomycota</taxon>
        <taxon>Pezizomycotina</taxon>
        <taxon>Eurotiomycetes</taxon>
        <taxon>Eurotiomycetidae</taxon>
        <taxon>Onygenales</taxon>
        <taxon>Nannizziopsiaceae</taxon>
        <taxon>Emydomyces</taxon>
    </lineage>
</organism>
<dbReference type="Pfam" id="PF13673">
    <property type="entry name" value="Acetyltransf_10"/>
    <property type="match status" value="1"/>
</dbReference>
<protein>
    <recommendedName>
        <fullName evidence="4">N-acetyltransferase domain-containing protein</fullName>
    </recommendedName>
</protein>
<evidence type="ECO:0000256" key="2">
    <source>
        <dbReference type="ARBA" id="ARBA00023315"/>
    </source>
</evidence>